<protein>
    <recommendedName>
        <fullName evidence="5">TIGR02679 family protein</fullName>
    </recommendedName>
</protein>
<dbReference type="Gene3D" id="3.40.1360.10">
    <property type="match status" value="1"/>
</dbReference>
<evidence type="ECO:0008006" key="5">
    <source>
        <dbReference type="Google" id="ProtNLM"/>
    </source>
</evidence>
<keyword evidence="4" id="KW-1185">Reference proteome</keyword>
<evidence type="ECO:0000259" key="2">
    <source>
        <dbReference type="Pfam" id="PF11796"/>
    </source>
</evidence>
<feature type="domain" description="DUF2399" evidence="1">
    <location>
        <begin position="262"/>
        <end position="415"/>
    </location>
</feature>
<dbReference type="InterPro" id="IPR024465">
    <property type="entry name" value="DUF2399"/>
</dbReference>
<comment type="caution">
    <text evidence="3">The sequence shown here is derived from an EMBL/GenBank/DDBJ whole genome shotgun (WGS) entry which is preliminary data.</text>
</comment>
<evidence type="ECO:0000259" key="1">
    <source>
        <dbReference type="Pfam" id="PF09664"/>
    </source>
</evidence>
<name>A0ABX4XPN2_9LIST</name>
<reference evidence="3 4" key="1">
    <citation type="submission" date="2016-11" db="EMBL/GenBank/DDBJ databases">
        <title>Whole Genome Sequence of Listeria newyorkensis.</title>
        <authorList>
            <person name="Frink S."/>
            <person name="Morales C."/>
            <person name="Kiang D."/>
        </authorList>
    </citation>
    <scope>NUCLEOTIDE SEQUENCE [LARGE SCALE GENOMIC DNA]</scope>
    <source>
        <strain evidence="3 4">F1604011-044</strain>
    </source>
</reference>
<dbReference type="RefSeq" id="WP_036090420.1">
    <property type="nucleotide sequence ID" value="NZ_BJEY01000017.1"/>
</dbReference>
<dbReference type="SUPFAM" id="SSF56726">
    <property type="entry name" value="DNA topoisomerase IV, alpha subunit"/>
    <property type="match status" value="1"/>
</dbReference>
<dbReference type="Proteomes" id="UP000236500">
    <property type="component" value="Unassembled WGS sequence"/>
</dbReference>
<dbReference type="Pfam" id="PF11796">
    <property type="entry name" value="DUF3323"/>
    <property type="match status" value="1"/>
</dbReference>
<gene>
    <name evidence="3" type="ORF">BMT55_03300</name>
</gene>
<evidence type="ECO:0000313" key="3">
    <source>
        <dbReference type="EMBL" id="PNP93809.1"/>
    </source>
</evidence>
<sequence length="427" mass="49589">MNRNELYEDAIHYFNNRVALKIFFEEMERKYKSYGRFQGNVSKKGFHNVDVEPLLQFMGIDPWEWDEVKHIKIATFIKHYESSKFEEIPLKDVVEAVLGRRLVSNKEKQEREEELLQIFVSTVENISSVYLEIPLKPFYKWYLIDGIDCLNGFSQVKEALGNMPKEYTKLPVFAYQQTGNPHAFDSTTYRGQLLLAVLGVLSLNKEQIYTSRVERENEIYAGFHLIKDDIMNFAAINGLVAFKKSEPMAMWRSACESNSPWNVPVRQLIEITTIRPNKGKKIILIENSGVFSVLLDKFPDLPIICTNGQFRYAIWLLLDRLVNHDVQLYYSGDFDPEGIEMASKLKSRYQDKVFFLAMDAVAYLESKPSVPLDGDRCKKLRNVIVVNELNDVKEKILELELAGYQEGIIERIATEIRQKFYNDKGLL</sequence>
<organism evidence="3 4">
    <name type="scientific">Listeria newyorkensis</name>
    <dbReference type="NCBI Taxonomy" id="1497681"/>
    <lineage>
        <taxon>Bacteria</taxon>
        <taxon>Bacillati</taxon>
        <taxon>Bacillota</taxon>
        <taxon>Bacilli</taxon>
        <taxon>Bacillales</taxon>
        <taxon>Listeriaceae</taxon>
        <taxon>Listeria</taxon>
    </lineage>
</organism>
<dbReference type="InterPro" id="IPR036078">
    <property type="entry name" value="Spo11/TopoVI_A_sf"/>
</dbReference>
<accession>A0ABX4XPN2</accession>
<dbReference type="EMBL" id="MPDH01000003">
    <property type="protein sequence ID" value="PNP93809.1"/>
    <property type="molecule type" value="Genomic_DNA"/>
</dbReference>
<dbReference type="InterPro" id="IPR024466">
    <property type="entry name" value="CHP02679_N"/>
</dbReference>
<dbReference type="Pfam" id="PF09664">
    <property type="entry name" value="DUF2399"/>
    <property type="match status" value="1"/>
</dbReference>
<evidence type="ECO:0000313" key="4">
    <source>
        <dbReference type="Proteomes" id="UP000236500"/>
    </source>
</evidence>
<feature type="domain" description="Conserved hypothetical protein CHP02679 N terminus" evidence="2">
    <location>
        <begin position="154"/>
        <end position="239"/>
    </location>
</feature>
<proteinExistence type="predicted"/>